<dbReference type="CDD" id="cd04083">
    <property type="entry name" value="CBM35_Lmo2446-like"/>
    <property type="match status" value="2"/>
</dbReference>
<feature type="domain" description="CBM6" evidence="3">
    <location>
        <begin position="31"/>
        <end position="159"/>
    </location>
</feature>
<feature type="domain" description="CBM6" evidence="3">
    <location>
        <begin position="301"/>
        <end position="419"/>
    </location>
</feature>
<dbReference type="InterPro" id="IPR006584">
    <property type="entry name" value="Cellulose-bd_IV"/>
</dbReference>
<dbReference type="InterPro" id="IPR055149">
    <property type="entry name" value="Agl_cat_D2"/>
</dbReference>
<protein>
    <submittedName>
        <fullName evidence="4">Carbohydrate binding module (Family 35)</fullName>
    </submittedName>
</protein>
<dbReference type="PANTHER" id="PTHR43863">
    <property type="entry name" value="HYDROLASE, PUTATIVE (AFU_ORTHOLOGUE AFUA_1G03140)-RELATED"/>
    <property type="match status" value="1"/>
</dbReference>
<dbReference type="SUPFAM" id="SSF49785">
    <property type="entry name" value="Galactose-binding domain-like"/>
    <property type="match status" value="3"/>
</dbReference>
<dbReference type="OrthoDB" id="5476529at2"/>
<accession>A0A1I6F7Q5</accession>
<feature type="chain" id="PRO_5011796852" evidence="2">
    <location>
        <begin position="29"/>
        <end position="950"/>
    </location>
</feature>
<feature type="domain" description="CBM6" evidence="3">
    <location>
        <begin position="167"/>
        <end position="295"/>
    </location>
</feature>
<dbReference type="Pfam" id="PF03422">
    <property type="entry name" value="CBM_6"/>
    <property type="match status" value="2"/>
</dbReference>
<dbReference type="Proteomes" id="UP000198583">
    <property type="component" value="Unassembled WGS sequence"/>
</dbReference>
<evidence type="ECO:0000256" key="2">
    <source>
        <dbReference type="SAM" id="SignalP"/>
    </source>
</evidence>
<dbReference type="SUPFAM" id="SSF51126">
    <property type="entry name" value="Pectin lyase-like"/>
    <property type="match status" value="1"/>
</dbReference>
<name>A0A1I6F7Q5_9PSEU</name>
<dbReference type="STRING" id="84724.SAMN04488564_109136"/>
<dbReference type="EMBL" id="FOYL01000009">
    <property type="protein sequence ID" value="SFR25920.1"/>
    <property type="molecule type" value="Genomic_DNA"/>
</dbReference>
<dbReference type="AlphaFoldDB" id="A0A1I6F7Q5"/>
<evidence type="ECO:0000256" key="1">
    <source>
        <dbReference type="ARBA" id="ARBA00022729"/>
    </source>
</evidence>
<reference evidence="5" key="1">
    <citation type="submission" date="2016-10" db="EMBL/GenBank/DDBJ databases">
        <authorList>
            <person name="Varghese N."/>
            <person name="Submissions S."/>
        </authorList>
    </citation>
    <scope>NUCLEOTIDE SEQUENCE [LARGE SCALE GENOMIC DNA]</scope>
    <source>
        <strain evidence="5">DSM 44232</strain>
    </source>
</reference>
<gene>
    <name evidence="4" type="ORF">SAMN04488564_109136</name>
</gene>
<dbReference type="InterPro" id="IPR008979">
    <property type="entry name" value="Galactose-bd-like_sf"/>
</dbReference>
<dbReference type="RefSeq" id="WP_093601717.1">
    <property type="nucleotide sequence ID" value="NZ_FOYL01000009.1"/>
</dbReference>
<evidence type="ECO:0000313" key="5">
    <source>
        <dbReference type="Proteomes" id="UP000198583"/>
    </source>
</evidence>
<dbReference type="InterPro" id="IPR005084">
    <property type="entry name" value="CBM6"/>
</dbReference>
<evidence type="ECO:0000313" key="4">
    <source>
        <dbReference type="EMBL" id="SFR25920.1"/>
    </source>
</evidence>
<dbReference type="InterPro" id="IPR051816">
    <property type="entry name" value="Glycosyl_Hydrolase_31"/>
</dbReference>
<keyword evidence="1 2" id="KW-0732">Signal</keyword>
<evidence type="ECO:0000259" key="3">
    <source>
        <dbReference type="PROSITE" id="PS51175"/>
    </source>
</evidence>
<keyword evidence="5" id="KW-1185">Reference proteome</keyword>
<dbReference type="PROSITE" id="PS51175">
    <property type="entry name" value="CBM6"/>
    <property type="match status" value="3"/>
</dbReference>
<dbReference type="Gene3D" id="2.160.20.10">
    <property type="entry name" value="Single-stranded right-handed beta-helix, Pectin lyase-like"/>
    <property type="match status" value="1"/>
</dbReference>
<proteinExistence type="predicted"/>
<dbReference type="InterPro" id="IPR012334">
    <property type="entry name" value="Pectin_lyas_fold"/>
</dbReference>
<dbReference type="GO" id="GO:0030246">
    <property type="term" value="F:carbohydrate binding"/>
    <property type="evidence" value="ECO:0007669"/>
    <property type="project" value="InterPro"/>
</dbReference>
<dbReference type="PANTHER" id="PTHR43863:SF2">
    <property type="entry name" value="MALTASE-GLUCOAMYLASE"/>
    <property type="match status" value="1"/>
</dbReference>
<dbReference type="InterPro" id="IPR011050">
    <property type="entry name" value="Pectin_lyase_fold/virulence"/>
</dbReference>
<sequence length="950" mass="97751">MATSPWLRALAAALITLSATVLPHTANAATTRLEAENAALSGGAVVQTDHTGYTGTGFVGGFTDANRGGATTSFAWSAPAAGTYALALKYANGTGSPRTLTLRVDGTGPRQITLPATANWDTWSSAPLSVQLPAGAHTFAYSFGSADNGNVNLDHLEVTNTVTESGPAYEAENATLSGGAVAQSDHPGYTGSGFVGGYTDANRGTARTTFRVTAATAGQHDLAIRLANGTGSARTLSLYVDGAKQRQISLPTTANWDTWATTTEQVTLTAGQHDVALAFDSADSGNLNLDSLTVSAAVQAGPGEAESAFRSGGASVQTGLGGYAGSGYVAGFGTVGARIVRTVKADNAGNATIAVRFQNTSNATLALTANGRDAGTVSFAAGSGWRTTTATVPLRAGVNTVGLTSTTSADVAIDSISATGEGALAQRGATVPYATYEAEAATTNGTVLAASRTYRQIQSEASGRRAVVLDAVGEHVTVKLTAPANGLVLRYSIPDNAAGTGQRAPISLYANGTKQRDVTLTSEYSWVYGDYPYFNDPALGGGHRFFDETRILGDWAAGTELKFQVDTANALAYVLDFVEAEAVPAAAAAPANAVSITSHGAVPDNGSDATAAITAAIAEGAAQNRPVWVPAGTFRISSRINAGNVRIIGAGPWHSVIQGTGARGGFFATGKVTIADLAIFGDVRVREDNGSDPALEGNFGSGSLLQNVWIEHTKVGLWADNGTNGLYAVGLRVRNTFADGVNLNGDIVDTRVDQSTTRNNGDDGLAMWSEGAPVTRTAFTYNTVQLPAGANGIAVYGGADNRIEDNHVSDVVTSGSGIVVSTWHQPVPFSGTTTVRRNTLLRAGSFEPNWNSAIGALWIYTADHEIRTPVVISDLTITDSSYQGVLMSWQKTMTPITFDRLTIDGATWGFEIQAAGSGTISNTKVTRASSGGLLNAQGFALTLGGGNSGI</sequence>
<dbReference type="InterPro" id="IPR006626">
    <property type="entry name" value="PbH1"/>
</dbReference>
<dbReference type="CDD" id="cd14490">
    <property type="entry name" value="CBM6-CBM35-CBM36_like_1"/>
    <property type="match status" value="1"/>
</dbReference>
<dbReference type="Pfam" id="PF22816">
    <property type="entry name" value="CatAgl_D2"/>
    <property type="match status" value="1"/>
</dbReference>
<dbReference type="InterPro" id="IPR033801">
    <property type="entry name" value="CBM6-CBM35-CBM36-like_1"/>
</dbReference>
<organism evidence="4 5">
    <name type="scientific">Lentzea waywayandensis</name>
    <dbReference type="NCBI Taxonomy" id="84724"/>
    <lineage>
        <taxon>Bacteria</taxon>
        <taxon>Bacillati</taxon>
        <taxon>Actinomycetota</taxon>
        <taxon>Actinomycetes</taxon>
        <taxon>Pseudonocardiales</taxon>
        <taxon>Pseudonocardiaceae</taxon>
        <taxon>Lentzea</taxon>
    </lineage>
</organism>
<dbReference type="Gene3D" id="2.60.120.260">
    <property type="entry name" value="Galactose-binding domain-like"/>
    <property type="match status" value="4"/>
</dbReference>
<dbReference type="Pfam" id="PF22815">
    <property type="entry name" value="CatAgl_D1"/>
    <property type="match status" value="1"/>
</dbReference>
<feature type="signal peptide" evidence="2">
    <location>
        <begin position="1"/>
        <end position="28"/>
    </location>
</feature>
<dbReference type="SMART" id="SM00710">
    <property type="entry name" value="PbH1"/>
    <property type="match status" value="8"/>
</dbReference>
<dbReference type="SMART" id="SM00606">
    <property type="entry name" value="CBD_IV"/>
    <property type="match status" value="2"/>
</dbReference>